<accession>A0AAE0TDA4</accession>
<proteinExistence type="predicted"/>
<feature type="compositionally biased region" description="Basic and acidic residues" evidence="1">
    <location>
        <begin position="123"/>
        <end position="132"/>
    </location>
</feature>
<feature type="compositionally biased region" description="Low complexity" evidence="1">
    <location>
        <begin position="146"/>
        <end position="166"/>
    </location>
</feature>
<evidence type="ECO:0000256" key="2">
    <source>
        <dbReference type="SAM" id="Phobius"/>
    </source>
</evidence>
<evidence type="ECO:0000313" key="3">
    <source>
        <dbReference type="EMBL" id="KAK3608287.1"/>
    </source>
</evidence>
<keyword evidence="2" id="KW-0812">Transmembrane</keyword>
<comment type="caution">
    <text evidence="3">The sequence shown here is derived from an EMBL/GenBank/DDBJ whole genome shotgun (WGS) entry which is preliminary data.</text>
</comment>
<reference evidence="3" key="2">
    <citation type="journal article" date="2021" name="Genome Biol. Evol.">
        <title>Developing a high-quality reference genome for a parasitic bivalve with doubly uniparental inheritance (Bivalvia: Unionida).</title>
        <authorList>
            <person name="Smith C.H."/>
        </authorList>
    </citation>
    <scope>NUCLEOTIDE SEQUENCE</scope>
    <source>
        <strain evidence="3">CHS0354</strain>
        <tissue evidence="3">Mantle</tissue>
    </source>
</reference>
<keyword evidence="2" id="KW-1133">Transmembrane helix</keyword>
<name>A0AAE0TDA4_9BIVA</name>
<gene>
    <name evidence="3" type="ORF">CHS0354_007322</name>
</gene>
<feature type="compositionally biased region" description="Polar residues" evidence="1">
    <location>
        <begin position="256"/>
        <end position="268"/>
    </location>
</feature>
<reference evidence="3" key="3">
    <citation type="submission" date="2023-05" db="EMBL/GenBank/DDBJ databases">
        <authorList>
            <person name="Smith C.H."/>
        </authorList>
    </citation>
    <scope>NUCLEOTIDE SEQUENCE</scope>
    <source>
        <strain evidence="3">CHS0354</strain>
        <tissue evidence="3">Mantle</tissue>
    </source>
</reference>
<reference evidence="3" key="1">
    <citation type="journal article" date="2021" name="Genome Biol. Evol.">
        <title>A High-Quality Reference Genome for a Parasitic Bivalve with Doubly Uniparental Inheritance (Bivalvia: Unionida).</title>
        <authorList>
            <person name="Smith C.H."/>
        </authorList>
    </citation>
    <scope>NUCLEOTIDE SEQUENCE</scope>
    <source>
        <strain evidence="3">CHS0354</strain>
    </source>
</reference>
<keyword evidence="4" id="KW-1185">Reference proteome</keyword>
<evidence type="ECO:0000256" key="1">
    <source>
        <dbReference type="SAM" id="MobiDB-lite"/>
    </source>
</evidence>
<dbReference type="Proteomes" id="UP001195483">
    <property type="component" value="Unassembled WGS sequence"/>
</dbReference>
<organism evidence="3 4">
    <name type="scientific">Potamilus streckersoni</name>
    <dbReference type="NCBI Taxonomy" id="2493646"/>
    <lineage>
        <taxon>Eukaryota</taxon>
        <taxon>Metazoa</taxon>
        <taxon>Spiralia</taxon>
        <taxon>Lophotrochozoa</taxon>
        <taxon>Mollusca</taxon>
        <taxon>Bivalvia</taxon>
        <taxon>Autobranchia</taxon>
        <taxon>Heteroconchia</taxon>
        <taxon>Palaeoheterodonta</taxon>
        <taxon>Unionida</taxon>
        <taxon>Unionoidea</taxon>
        <taxon>Unionidae</taxon>
        <taxon>Ambleminae</taxon>
        <taxon>Lampsilini</taxon>
        <taxon>Potamilus</taxon>
    </lineage>
</organism>
<feature type="compositionally biased region" description="Polar residues" evidence="1">
    <location>
        <begin position="211"/>
        <end position="221"/>
    </location>
</feature>
<feature type="region of interest" description="Disordered" evidence="1">
    <location>
        <begin position="123"/>
        <end position="268"/>
    </location>
</feature>
<evidence type="ECO:0000313" key="4">
    <source>
        <dbReference type="Proteomes" id="UP001195483"/>
    </source>
</evidence>
<sequence>MNDIDEFRFPCFVDICTFPQQYCNSDADERRCNYCTVPICKSSFIPDPCKYYCKNLGSSTTTTIPSLAAAMTSPQNHSEVISYYPTYVGILLMVMAMTIAVLSLSIALLIVYLCRKSKLSTDARVEQGENQEKMPLMKRNVEDDSVSSSTIPDSSLSSSHSTNPISQPVDSCENESASQGPPPYPNETRKKPIETLQGYQMYTEYDKRKPNQLQTRRTPSPESDGDSHATLPMSGDLRITSLFTSSPEVHHPKRNNCCSELVSKNSEK</sequence>
<dbReference type="AlphaFoldDB" id="A0AAE0TDA4"/>
<keyword evidence="2" id="KW-0472">Membrane</keyword>
<dbReference type="EMBL" id="JAEAOA010000502">
    <property type="protein sequence ID" value="KAK3608287.1"/>
    <property type="molecule type" value="Genomic_DNA"/>
</dbReference>
<protein>
    <submittedName>
        <fullName evidence="3">Uncharacterized protein</fullName>
    </submittedName>
</protein>
<feature type="transmembrane region" description="Helical" evidence="2">
    <location>
        <begin position="87"/>
        <end position="114"/>
    </location>
</feature>